<evidence type="ECO:0000313" key="2">
    <source>
        <dbReference type="Proteomes" id="UP000001343"/>
    </source>
</evidence>
<organism evidence="1 2">
    <name type="scientific">Leptospira mayottensis 200901122</name>
    <dbReference type="NCBI Taxonomy" id="1193010"/>
    <lineage>
        <taxon>Bacteria</taxon>
        <taxon>Pseudomonadati</taxon>
        <taxon>Spirochaetota</taxon>
        <taxon>Spirochaetia</taxon>
        <taxon>Leptospirales</taxon>
        <taxon>Leptospiraceae</taxon>
        <taxon>Leptospira</taxon>
    </lineage>
</organism>
<reference evidence="1 2" key="1">
    <citation type="journal article" date="2014" name="Int. J. Syst. Evol. Microbiol.">
        <title>Leptospira mayottensis sp. nov., a pathogenic species of the genus Leptospira isolated from humans.</title>
        <authorList>
            <person name="Bourhy P."/>
            <person name="Collet L."/>
            <person name="Brisse S."/>
            <person name="Picardeau M."/>
        </authorList>
    </citation>
    <scope>NUCLEOTIDE SEQUENCE [LARGE SCALE GENOMIC DNA]</scope>
    <source>
        <strain evidence="1 2">200901122</strain>
    </source>
</reference>
<dbReference type="AlphaFoldDB" id="A0AA87MLH3"/>
<dbReference type="Proteomes" id="UP000001343">
    <property type="component" value="Unassembled WGS sequence"/>
</dbReference>
<protein>
    <submittedName>
        <fullName evidence="1">PF05258 family protein</fullName>
    </submittedName>
</protein>
<name>A0AA87MLH3_9LEPT</name>
<dbReference type="PANTHER" id="PTHR36456">
    <property type="entry name" value="UPF0232 PROTEIN SCO3875"/>
    <property type="match status" value="1"/>
</dbReference>
<evidence type="ECO:0000313" key="1">
    <source>
        <dbReference type="EMBL" id="EKR99529.1"/>
    </source>
</evidence>
<dbReference type="PANTHER" id="PTHR36456:SF1">
    <property type="entry name" value="UPF0232 PROTEIN SCO3875"/>
    <property type="match status" value="1"/>
</dbReference>
<comment type="caution">
    <text evidence="1">The sequence shown here is derived from an EMBL/GenBank/DDBJ whole genome shotgun (WGS) entry which is preliminary data.</text>
</comment>
<gene>
    <name evidence="1" type="ORF">LEP1GSC125_3292</name>
</gene>
<dbReference type="EMBL" id="AKWM02000049">
    <property type="protein sequence ID" value="EKR99529.1"/>
    <property type="molecule type" value="Genomic_DNA"/>
</dbReference>
<dbReference type="RefSeq" id="WP_002763553.1">
    <property type="nucleotide sequence ID" value="NZ_AKWM02000049.1"/>
</dbReference>
<accession>A0AA87MLH3</accession>
<dbReference type="InterPro" id="IPR007922">
    <property type="entry name" value="DciA-like"/>
</dbReference>
<dbReference type="Pfam" id="PF05258">
    <property type="entry name" value="DciA"/>
    <property type="match status" value="1"/>
</dbReference>
<proteinExistence type="predicted"/>
<sequence>MKEDLISSKKIETSEFNVILSRMGITEENLQERIFIHTLRNRWKEIVGPVFASHSEVDSIRFGRLRILVSHNAYKQELLFLQNRIIRESVRFVGKGIVRSIEISIGKLTTLQSPVLPETKEKKGLKGLEGKEDLIAILEKETDIEIKKRYLEILQYL</sequence>